<gene>
    <name evidence="2" type="ORF">BIW11_14032</name>
</gene>
<protein>
    <submittedName>
        <fullName evidence="2">Uncharacterized protein</fullName>
    </submittedName>
</protein>
<comment type="caution">
    <text evidence="2">The sequence shown here is derived from an EMBL/GenBank/DDBJ whole genome shotgun (WGS) entry which is preliminary data.</text>
</comment>
<evidence type="ECO:0000313" key="3">
    <source>
        <dbReference type="Proteomes" id="UP000192247"/>
    </source>
</evidence>
<proteinExistence type="predicted"/>
<dbReference type="Proteomes" id="UP000192247">
    <property type="component" value="Unassembled WGS sequence"/>
</dbReference>
<evidence type="ECO:0000256" key="1">
    <source>
        <dbReference type="SAM" id="MobiDB-lite"/>
    </source>
</evidence>
<keyword evidence="3" id="KW-1185">Reference proteome</keyword>
<name>A0A1V9WZQ7_9ACAR</name>
<accession>A0A1V9WZQ7</accession>
<feature type="non-terminal residue" evidence="2">
    <location>
        <position position="181"/>
    </location>
</feature>
<dbReference type="InParanoid" id="A0A1V9WZQ7"/>
<reference evidence="2 3" key="1">
    <citation type="journal article" date="2017" name="Gigascience">
        <title>Draft genome of the honey bee ectoparasitic mite, Tropilaelaps mercedesae, is shaped by the parasitic life history.</title>
        <authorList>
            <person name="Dong X."/>
            <person name="Armstrong S.D."/>
            <person name="Xia D."/>
            <person name="Makepeace B.L."/>
            <person name="Darby A.C."/>
            <person name="Kadowaki T."/>
        </authorList>
    </citation>
    <scope>NUCLEOTIDE SEQUENCE [LARGE SCALE GENOMIC DNA]</scope>
    <source>
        <strain evidence="2">Wuxi-XJTLU</strain>
    </source>
</reference>
<feature type="region of interest" description="Disordered" evidence="1">
    <location>
        <begin position="97"/>
        <end position="181"/>
    </location>
</feature>
<organism evidence="2 3">
    <name type="scientific">Tropilaelaps mercedesae</name>
    <dbReference type="NCBI Taxonomy" id="418985"/>
    <lineage>
        <taxon>Eukaryota</taxon>
        <taxon>Metazoa</taxon>
        <taxon>Ecdysozoa</taxon>
        <taxon>Arthropoda</taxon>
        <taxon>Chelicerata</taxon>
        <taxon>Arachnida</taxon>
        <taxon>Acari</taxon>
        <taxon>Parasitiformes</taxon>
        <taxon>Mesostigmata</taxon>
        <taxon>Gamasina</taxon>
        <taxon>Dermanyssoidea</taxon>
        <taxon>Laelapidae</taxon>
        <taxon>Tropilaelaps</taxon>
    </lineage>
</organism>
<evidence type="ECO:0000313" key="2">
    <source>
        <dbReference type="EMBL" id="OQR66616.1"/>
    </source>
</evidence>
<sequence length="181" mass="19421">MEVLFADFFLANRRSQPSWDAPMAVSEPLSLPAAPFGLSTCGVSSRSTPALAALAVRERGKEFPHKGVGKLGDKENSIGRSTTSSSAIAYDIITTSSAESAVTSRSTDSLRHSGSGKSATSASRLLKESDVNAEKNTALWLSRHKKKPQEPVSRKSYEDIYEEVASGHEGQTEGQNLPDKH</sequence>
<dbReference type="AlphaFoldDB" id="A0A1V9WZQ7"/>
<feature type="compositionally biased region" description="Basic and acidic residues" evidence="1">
    <location>
        <begin position="148"/>
        <end position="158"/>
    </location>
</feature>
<dbReference type="EMBL" id="MNPL01031722">
    <property type="protein sequence ID" value="OQR66616.1"/>
    <property type="molecule type" value="Genomic_DNA"/>
</dbReference>
<feature type="compositionally biased region" description="Polar residues" evidence="1">
    <location>
        <begin position="97"/>
        <end position="107"/>
    </location>
</feature>